<feature type="compositionally biased region" description="Polar residues" evidence="6">
    <location>
        <begin position="100"/>
        <end position="112"/>
    </location>
</feature>
<comment type="caution">
    <text evidence="8">The sequence shown here is derived from an EMBL/GenBank/DDBJ whole genome shotgun (WGS) entry which is preliminary data.</text>
</comment>
<dbReference type="PANTHER" id="PTHR13267:SF3">
    <property type="entry name" value="ZINC FINGER PROTEIN 277"/>
    <property type="match status" value="1"/>
</dbReference>
<dbReference type="Pfam" id="PF12756">
    <property type="entry name" value="zf-C2H2_2"/>
    <property type="match status" value="2"/>
</dbReference>
<feature type="compositionally biased region" description="Low complexity" evidence="6">
    <location>
        <begin position="123"/>
        <end position="137"/>
    </location>
</feature>
<evidence type="ECO:0000256" key="6">
    <source>
        <dbReference type="SAM" id="MobiDB-lite"/>
    </source>
</evidence>
<comment type="similarity">
    <text evidence="4">Belongs to the ZNF277 family.</text>
</comment>
<gene>
    <name evidence="8" type="ORF">BG011_006177</name>
</gene>
<evidence type="ECO:0000256" key="1">
    <source>
        <dbReference type="ARBA" id="ARBA00022723"/>
    </source>
</evidence>
<organism evidence="8 9">
    <name type="scientific">Mortierella polycephala</name>
    <dbReference type="NCBI Taxonomy" id="41804"/>
    <lineage>
        <taxon>Eukaryota</taxon>
        <taxon>Fungi</taxon>
        <taxon>Fungi incertae sedis</taxon>
        <taxon>Mucoromycota</taxon>
        <taxon>Mortierellomycotina</taxon>
        <taxon>Mortierellomycetes</taxon>
        <taxon>Mortierellales</taxon>
        <taxon>Mortierellaceae</taxon>
        <taxon>Mortierella</taxon>
    </lineage>
</organism>
<proteinExistence type="inferred from homology"/>
<name>A0A9P6QEX2_9FUNG</name>
<protein>
    <recommendedName>
        <fullName evidence="7">C2H2-type domain-containing protein</fullName>
    </recommendedName>
</protein>
<dbReference type="InterPro" id="IPR013087">
    <property type="entry name" value="Znf_C2H2_type"/>
</dbReference>
<dbReference type="InterPro" id="IPR036236">
    <property type="entry name" value="Znf_C2H2_sf"/>
</dbReference>
<dbReference type="SUPFAM" id="SSF57667">
    <property type="entry name" value="beta-beta-alpha zinc fingers"/>
    <property type="match status" value="2"/>
</dbReference>
<feature type="region of interest" description="Disordered" evidence="6">
    <location>
        <begin position="518"/>
        <end position="559"/>
    </location>
</feature>
<dbReference type="PROSITE" id="PS50157">
    <property type="entry name" value="ZINC_FINGER_C2H2_2"/>
    <property type="match status" value="1"/>
</dbReference>
<keyword evidence="1" id="KW-0479">Metal-binding</keyword>
<evidence type="ECO:0000256" key="2">
    <source>
        <dbReference type="ARBA" id="ARBA00022771"/>
    </source>
</evidence>
<dbReference type="PROSITE" id="PS00028">
    <property type="entry name" value="ZINC_FINGER_C2H2_1"/>
    <property type="match status" value="1"/>
</dbReference>
<feature type="domain" description="C2H2-type" evidence="7">
    <location>
        <begin position="314"/>
        <end position="338"/>
    </location>
</feature>
<dbReference type="SMART" id="SM00355">
    <property type="entry name" value="ZnF_C2H2"/>
    <property type="match status" value="3"/>
</dbReference>
<reference evidence="8" key="1">
    <citation type="journal article" date="2020" name="Fungal Divers.">
        <title>Resolving the Mortierellaceae phylogeny through synthesis of multi-gene phylogenetics and phylogenomics.</title>
        <authorList>
            <person name="Vandepol N."/>
            <person name="Liber J."/>
            <person name="Desiro A."/>
            <person name="Na H."/>
            <person name="Kennedy M."/>
            <person name="Barry K."/>
            <person name="Grigoriev I.V."/>
            <person name="Miller A.N."/>
            <person name="O'Donnell K."/>
            <person name="Stajich J.E."/>
            <person name="Bonito G."/>
        </authorList>
    </citation>
    <scope>NUCLEOTIDE SEQUENCE</scope>
    <source>
        <strain evidence="8">KOD948</strain>
    </source>
</reference>
<dbReference type="OrthoDB" id="7848332at2759"/>
<keyword evidence="3" id="KW-0862">Zinc</keyword>
<dbReference type="Gene3D" id="3.30.160.60">
    <property type="entry name" value="Classic Zinc Finger"/>
    <property type="match status" value="1"/>
</dbReference>
<feature type="compositionally biased region" description="Basic residues" evidence="6">
    <location>
        <begin position="67"/>
        <end position="91"/>
    </location>
</feature>
<dbReference type="EMBL" id="JAAAJA010000044">
    <property type="protein sequence ID" value="KAG0264747.1"/>
    <property type="molecule type" value="Genomic_DNA"/>
</dbReference>
<keyword evidence="9" id="KW-1185">Reference proteome</keyword>
<feature type="compositionally biased region" description="Acidic residues" evidence="6">
    <location>
        <begin position="540"/>
        <end position="559"/>
    </location>
</feature>
<sequence>MSNEGEWTTVTSKNSTNHKPQAPKPVSFASVTASTSTKPATAAAAAAATATGTTAATAQASGNNKSGNKHNNHHHHSHHHHHHHNNNKKPTRKDAAATAGSASQDQSNSTTKNGGGGQKSRSRSSSFSSDSDSSQSDYPTGSGRSPYHAMIMIHCPFQSCDMVDPLTDSTSLVAHLKAAHKICFKNIHHMFILLDRYLSHWAEEIEAKGIENVAVKEEGEEFFTIDPAVSVADRSLRDEIQREKLNEILKTQEKERNDDAKLKRKCLFCKNVCENRPILFKHMFAEHNFNIGLPDNLVNVNEFLDMLETKLTGLQCLYCEKTFTSPAVLRKHMRKKKHFKISARNRLYDQFYVINYLEPGKNWENFEHDRYDSDDDRRDDSWADWDDALEDEKTKCLFEDSYFSSAQATRDHMKTNHGFDLDGERHRLGLDFYQTVSLINYIRRQTMLGMCFSCLKKKPEEDKAAFDDSEDEEKNQEDWLVKHLKEQGCGAKVPSKDADFWKDAQFLLPMLENDPLLMIFGEEESDDEQQGDASDRSSLSDDEEGDDDDDDDDDDEILI</sequence>
<feature type="compositionally biased region" description="Polar residues" evidence="6">
    <location>
        <begin position="1"/>
        <end position="19"/>
    </location>
</feature>
<feature type="compositionally biased region" description="Low complexity" evidence="6">
    <location>
        <begin position="26"/>
        <end position="66"/>
    </location>
</feature>
<feature type="region of interest" description="Disordered" evidence="6">
    <location>
        <begin position="1"/>
        <end position="145"/>
    </location>
</feature>
<evidence type="ECO:0000256" key="4">
    <source>
        <dbReference type="ARBA" id="ARBA00034119"/>
    </source>
</evidence>
<evidence type="ECO:0000313" key="9">
    <source>
        <dbReference type="Proteomes" id="UP000726737"/>
    </source>
</evidence>
<keyword evidence="2 5" id="KW-0863">Zinc-finger</keyword>
<feature type="compositionally biased region" description="Acidic residues" evidence="6">
    <location>
        <begin position="521"/>
        <end position="530"/>
    </location>
</feature>
<dbReference type="AlphaFoldDB" id="A0A9P6QEX2"/>
<dbReference type="PANTHER" id="PTHR13267">
    <property type="entry name" value="ZINC FINGER PROTEIN 277"/>
    <property type="match status" value="1"/>
</dbReference>
<dbReference type="InterPro" id="IPR041661">
    <property type="entry name" value="ZN622/Rei1/Reh1_Znf-C2H2"/>
</dbReference>
<evidence type="ECO:0000313" key="8">
    <source>
        <dbReference type="EMBL" id="KAG0264747.1"/>
    </source>
</evidence>
<dbReference type="GO" id="GO:0008270">
    <property type="term" value="F:zinc ion binding"/>
    <property type="evidence" value="ECO:0007669"/>
    <property type="project" value="UniProtKB-KW"/>
</dbReference>
<evidence type="ECO:0000256" key="3">
    <source>
        <dbReference type="ARBA" id="ARBA00022833"/>
    </source>
</evidence>
<dbReference type="Proteomes" id="UP000726737">
    <property type="component" value="Unassembled WGS sequence"/>
</dbReference>
<evidence type="ECO:0000259" key="7">
    <source>
        <dbReference type="PROSITE" id="PS50157"/>
    </source>
</evidence>
<accession>A0A9P6QEX2</accession>
<evidence type="ECO:0000256" key="5">
    <source>
        <dbReference type="PROSITE-ProRule" id="PRU00042"/>
    </source>
</evidence>
<dbReference type="InterPro" id="IPR040048">
    <property type="entry name" value="ZNF277"/>
</dbReference>